<keyword evidence="1 3" id="KW-0732">Signal</keyword>
<feature type="signal peptide" evidence="3">
    <location>
        <begin position="1"/>
        <end position="19"/>
    </location>
</feature>
<reference evidence="6" key="1">
    <citation type="submission" date="2025-08" db="UniProtKB">
        <authorList>
            <consortium name="RefSeq"/>
        </authorList>
    </citation>
    <scope>IDENTIFICATION</scope>
</reference>
<evidence type="ECO:0000313" key="5">
    <source>
        <dbReference type="Proteomes" id="UP000695022"/>
    </source>
</evidence>
<dbReference type="PANTHER" id="PTHR10036">
    <property type="entry name" value="CD59 GLYCOPROTEIN"/>
    <property type="match status" value="1"/>
</dbReference>
<name>A0ABM1F908_PRICU</name>
<feature type="chain" id="PRO_5047120488" evidence="3">
    <location>
        <begin position="20"/>
        <end position="146"/>
    </location>
</feature>
<accession>A0ABM1F908</accession>
<feature type="domain" description="Snake toxin/toxin-like" evidence="4">
    <location>
        <begin position="20"/>
        <end position="112"/>
    </location>
</feature>
<dbReference type="RefSeq" id="XP_014680929.1">
    <property type="nucleotide sequence ID" value="XM_014825443.1"/>
</dbReference>
<evidence type="ECO:0000256" key="3">
    <source>
        <dbReference type="SAM" id="SignalP"/>
    </source>
</evidence>
<dbReference type="InterPro" id="IPR045860">
    <property type="entry name" value="Snake_toxin-like_sf"/>
</dbReference>
<gene>
    <name evidence="6" type="primary">LOC106820851</name>
</gene>
<dbReference type="InterPro" id="IPR035076">
    <property type="entry name" value="Toxin/TOLIP"/>
</dbReference>
<protein>
    <submittedName>
        <fullName evidence="6">Uncharacterized protein LOC106820851</fullName>
    </submittedName>
</protein>
<organism evidence="5 6">
    <name type="scientific">Priapulus caudatus</name>
    <name type="common">Priapulid worm</name>
    <dbReference type="NCBI Taxonomy" id="37621"/>
    <lineage>
        <taxon>Eukaryota</taxon>
        <taxon>Metazoa</taxon>
        <taxon>Ecdysozoa</taxon>
        <taxon>Scalidophora</taxon>
        <taxon>Priapulida</taxon>
        <taxon>Priapulimorpha</taxon>
        <taxon>Priapulimorphida</taxon>
        <taxon>Priapulidae</taxon>
        <taxon>Priapulus</taxon>
    </lineage>
</organism>
<dbReference type="Proteomes" id="UP000695022">
    <property type="component" value="Unplaced"/>
</dbReference>
<evidence type="ECO:0000259" key="4">
    <source>
        <dbReference type="Pfam" id="PF00087"/>
    </source>
</evidence>
<evidence type="ECO:0000256" key="1">
    <source>
        <dbReference type="ARBA" id="ARBA00022729"/>
    </source>
</evidence>
<dbReference type="Gene3D" id="2.10.60.10">
    <property type="entry name" value="CD59"/>
    <property type="match status" value="1"/>
</dbReference>
<dbReference type="GeneID" id="106820851"/>
<sequence length="146" mass="16756">MDIYLQLAALFTLFSTVLALECYVCEEQGDNFDKCVKTIQTCDPEEDKCITYVKWSFVGDWTIAVERQYYITKGCSTTTRCNDEHKRIVTKCQRNWYEDWWCMECCSGDQCNYFVTLGASTARTSVLTVSGCLTLAALWLSGHSRL</sequence>
<dbReference type="CDD" id="cd23599">
    <property type="entry name" value="TFP_LU_ECD_Cold"/>
    <property type="match status" value="1"/>
</dbReference>
<proteinExistence type="predicted"/>
<evidence type="ECO:0000256" key="2">
    <source>
        <dbReference type="ARBA" id="ARBA00023157"/>
    </source>
</evidence>
<evidence type="ECO:0000313" key="6">
    <source>
        <dbReference type="RefSeq" id="XP_014680929.1"/>
    </source>
</evidence>
<dbReference type="PANTHER" id="PTHR10036:SF3">
    <property type="entry name" value="PROTEIN SLEEPLESS-RELATED"/>
    <property type="match status" value="1"/>
</dbReference>
<keyword evidence="2" id="KW-1015">Disulfide bond</keyword>
<keyword evidence="5" id="KW-1185">Reference proteome</keyword>
<dbReference type="SUPFAM" id="SSF57302">
    <property type="entry name" value="Snake toxin-like"/>
    <property type="match status" value="1"/>
</dbReference>
<dbReference type="Pfam" id="PF00087">
    <property type="entry name" value="Toxin_TOLIP"/>
    <property type="match status" value="1"/>
</dbReference>